<gene>
    <name evidence="1" type="ORF">Bxe_A2407</name>
</gene>
<dbReference type="KEGG" id="bxb:DR64_107"/>
<dbReference type="RefSeq" id="WP_011488205.1">
    <property type="nucleotide sequence ID" value="NC_007951.1"/>
</dbReference>
<dbReference type="EMBL" id="CP000270">
    <property type="protein sequence ID" value="ABE30562.1"/>
    <property type="molecule type" value="Genomic_DNA"/>
</dbReference>
<dbReference type="Proteomes" id="UP000001817">
    <property type="component" value="Chromosome 1"/>
</dbReference>
<protein>
    <submittedName>
        <fullName evidence="1">Uncharacterized protein</fullName>
    </submittedName>
</protein>
<evidence type="ECO:0000313" key="2">
    <source>
        <dbReference type="Proteomes" id="UP000001817"/>
    </source>
</evidence>
<accession>Q13ZC7</accession>
<dbReference type="eggNOG" id="ENOG5030D8C">
    <property type="taxonomic scope" value="Bacteria"/>
</dbReference>
<dbReference type="KEGG" id="bxe:Bxe_A2407"/>
<keyword evidence="2" id="KW-1185">Reference proteome</keyword>
<dbReference type="PATRIC" id="fig|266265.5.peg.2117"/>
<dbReference type="OrthoDB" id="9101035at2"/>
<name>Q13ZC7_PARXL</name>
<dbReference type="AlphaFoldDB" id="Q13ZC7"/>
<organism evidence="1 2">
    <name type="scientific">Paraburkholderia xenovorans (strain LB400)</name>
    <dbReference type="NCBI Taxonomy" id="266265"/>
    <lineage>
        <taxon>Bacteria</taxon>
        <taxon>Pseudomonadati</taxon>
        <taxon>Pseudomonadota</taxon>
        <taxon>Betaproteobacteria</taxon>
        <taxon>Burkholderiales</taxon>
        <taxon>Burkholderiaceae</taxon>
        <taxon>Paraburkholderia</taxon>
    </lineage>
</organism>
<sequence length="102" mass="11329">MIVNFHTDPVDLDLVCTDLTNDGVVVIETTRPNFKSIAATVMHRMTECVLPLSVEGADHDWHHYLINDDVESFESLITSGRVAQAVVKWQAAGSPFPYTTKV</sequence>
<evidence type="ECO:0000313" key="1">
    <source>
        <dbReference type="EMBL" id="ABE30562.1"/>
    </source>
</evidence>
<proteinExistence type="predicted"/>
<reference evidence="1 2" key="1">
    <citation type="journal article" date="2006" name="Proc. Natl. Acad. Sci. U.S.A.">
        <title>Burkholderia xenovorans LB400 harbors a multi-replicon, 9.73-Mbp genome shaped for versatility.</title>
        <authorList>
            <person name="Chain P.S."/>
            <person name="Denef V.J."/>
            <person name="Konstantinidis K.T."/>
            <person name="Vergez L.M."/>
            <person name="Agullo L."/>
            <person name="Reyes V.L."/>
            <person name="Hauser L."/>
            <person name="Cordova M."/>
            <person name="Gomez L."/>
            <person name="Gonzalez M."/>
            <person name="Land M."/>
            <person name="Lao V."/>
            <person name="Larimer F."/>
            <person name="LiPuma J.J."/>
            <person name="Mahenthiralingam E."/>
            <person name="Malfatti S.A."/>
            <person name="Marx C.J."/>
            <person name="Parnell J.J."/>
            <person name="Ramette A."/>
            <person name="Richardson P."/>
            <person name="Seeger M."/>
            <person name="Smith D."/>
            <person name="Spilker T."/>
            <person name="Sul W.J."/>
            <person name="Tsoi T.V."/>
            <person name="Ulrich L.E."/>
            <person name="Zhulin I.B."/>
            <person name="Tiedje J.M."/>
        </authorList>
    </citation>
    <scope>NUCLEOTIDE SEQUENCE [LARGE SCALE GENOMIC DNA]</scope>
    <source>
        <strain evidence="1 2">LB400</strain>
    </source>
</reference>